<protein>
    <submittedName>
        <fullName evidence="7">Type-1A pilin</fullName>
    </submittedName>
</protein>
<dbReference type="AlphaFoldDB" id="A0A3S5DF22"/>
<feature type="domain" description="Fimbrial-type adhesion" evidence="6">
    <location>
        <begin position="29"/>
        <end position="179"/>
    </location>
</feature>
<name>A0A3S5DF22_SERRU</name>
<evidence type="ECO:0000256" key="3">
    <source>
        <dbReference type="ARBA" id="ARBA00022729"/>
    </source>
</evidence>
<dbReference type="EMBL" id="LR134155">
    <property type="protein sequence ID" value="VEA70068.1"/>
    <property type="molecule type" value="Genomic_DNA"/>
</dbReference>
<gene>
    <name evidence="7" type="primary">fimA</name>
    <name evidence="7" type="ORF">NCTC9419_01560</name>
</gene>
<dbReference type="InterPro" id="IPR008966">
    <property type="entry name" value="Adhesion_dom_sf"/>
</dbReference>
<evidence type="ECO:0000256" key="4">
    <source>
        <dbReference type="ARBA" id="ARBA00023263"/>
    </source>
</evidence>
<proteinExistence type="inferred from homology"/>
<dbReference type="InterPro" id="IPR050263">
    <property type="entry name" value="Bact_Fimbrial_Adh_Pro"/>
</dbReference>
<dbReference type="InterPro" id="IPR036937">
    <property type="entry name" value="Adhesion_dom_fimbrial_sf"/>
</dbReference>
<feature type="signal peptide" evidence="5">
    <location>
        <begin position="1"/>
        <end position="24"/>
    </location>
</feature>
<keyword evidence="3 5" id="KW-0732">Signal</keyword>
<dbReference type="SUPFAM" id="SSF49401">
    <property type="entry name" value="Bacterial adhesins"/>
    <property type="match status" value="1"/>
</dbReference>
<dbReference type="Pfam" id="PF00419">
    <property type="entry name" value="Fimbrial"/>
    <property type="match status" value="1"/>
</dbReference>
<comment type="subcellular location">
    <subcellularLocation>
        <location evidence="1">Fimbrium</location>
    </subcellularLocation>
</comment>
<dbReference type="InterPro" id="IPR000259">
    <property type="entry name" value="Adhesion_dom_fimbrial"/>
</dbReference>
<evidence type="ECO:0000256" key="1">
    <source>
        <dbReference type="ARBA" id="ARBA00004561"/>
    </source>
</evidence>
<dbReference type="GO" id="GO:0009289">
    <property type="term" value="C:pilus"/>
    <property type="evidence" value="ECO:0007669"/>
    <property type="project" value="UniProtKB-SubCell"/>
</dbReference>
<accession>A0A3S5DF22</accession>
<evidence type="ECO:0000313" key="8">
    <source>
        <dbReference type="Proteomes" id="UP000271603"/>
    </source>
</evidence>
<feature type="chain" id="PRO_5018686928" evidence="5">
    <location>
        <begin position="25"/>
        <end position="179"/>
    </location>
</feature>
<evidence type="ECO:0000259" key="6">
    <source>
        <dbReference type="Pfam" id="PF00419"/>
    </source>
</evidence>
<sequence>MKKHLVAMLITTATGLGMMSGANAVDGTIHFTGAITADACTVDADSQDMTVNLGTVASTAFSAAGDKASPTRFTINLSSCPTSLTSASVKFDGVADSANTDLLQLDASADPTDDASGVGIEISDNANTVIPLFTASKEYPIDATTQSASMDFVARYVATAATVNAGVANATSQFTVNYQ</sequence>
<evidence type="ECO:0000256" key="5">
    <source>
        <dbReference type="SAM" id="SignalP"/>
    </source>
</evidence>
<dbReference type="PANTHER" id="PTHR33420:SF3">
    <property type="entry name" value="FIMBRIAL SUBUNIT ELFA"/>
    <property type="match status" value="1"/>
</dbReference>
<dbReference type="PANTHER" id="PTHR33420">
    <property type="entry name" value="FIMBRIAL SUBUNIT ELFA-RELATED"/>
    <property type="match status" value="1"/>
</dbReference>
<dbReference type="GO" id="GO:0043709">
    <property type="term" value="P:cell adhesion involved in single-species biofilm formation"/>
    <property type="evidence" value="ECO:0007669"/>
    <property type="project" value="TreeGrafter"/>
</dbReference>
<comment type="similarity">
    <text evidence="2">Belongs to the fimbrial protein family.</text>
</comment>
<reference evidence="7 8" key="1">
    <citation type="submission" date="2018-12" db="EMBL/GenBank/DDBJ databases">
        <authorList>
            <consortium name="Pathogen Informatics"/>
        </authorList>
    </citation>
    <scope>NUCLEOTIDE SEQUENCE [LARGE SCALE GENOMIC DNA]</scope>
    <source>
        <strain evidence="7 8">NCTC9419</strain>
    </source>
</reference>
<evidence type="ECO:0000313" key="7">
    <source>
        <dbReference type="EMBL" id="VEA70068.1"/>
    </source>
</evidence>
<dbReference type="Proteomes" id="UP000271603">
    <property type="component" value="Chromosome"/>
</dbReference>
<evidence type="ECO:0000256" key="2">
    <source>
        <dbReference type="ARBA" id="ARBA00006671"/>
    </source>
</evidence>
<organism evidence="7 8">
    <name type="scientific">Serratia rubidaea</name>
    <name type="common">Serratia marinorubra</name>
    <dbReference type="NCBI Taxonomy" id="61652"/>
    <lineage>
        <taxon>Bacteria</taxon>
        <taxon>Pseudomonadati</taxon>
        <taxon>Pseudomonadota</taxon>
        <taxon>Gammaproteobacteria</taxon>
        <taxon>Enterobacterales</taxon>
        <taxon>Yersiniaceae</taxon>
        <taxon>Serratia</taxon>
    </lineage>
</organism>
<keyword evidence="4" id="KW-0281">Fimbrium</keyword>
<dbReference type="Gene3D" id="2.60.40.1090">
    <property type="entry name" value="Fimbrial-type adhesion domain"/>
    <property type="match status" value="1"/>
</dbReference>